<dbReference type="GO" id="GO:0005886">
    <property type="term" value="C:plasma membrane"/>
    <property type="evidence" value="ECO:0007669"/>
    <property type="project" value="TreeGrafter"/>
</dbReference>
<dbReference type="SMART" id="SM00304">
    <property type="entry name" value="HAMP"/>
    <property type="match status" value="3"/>
</dbReference>
<evidence type="ECO:0000256" key="4">
    <source>
        <dbReference type="SAM" id="Phobius"/>
    </source>
</evidence>
<feature type="domain" description="HAMP" evidence="6">
    <location>
        <begin position="352"/>
        <end position="398"/>
    </location>
</feature>
<feature type="domain" description="HAMP" evidence="6">
    <location>
        <begin position="264"/>
        <end position="308"/>
    </location>
</feature>
<dbReference type="InterPro" id="IPR024478">
    <property type="entry name" value="HlyB_4HB_MCP"/>
</dbReference>
<evidence type="ECO:0000256" key="3">
    <source>
        <dbReference type="PROSITE-ProRule" id="PRU00284"/>
    </source>
</evidence>
<dbReference type="Pfam" id="PF00015">
    <property type="entry name" value="MCPsignal"/>
    <property type="match status" value="1"/>
</dbReference>
<evidence type="ECO:0000256" key="1">
    <source>
        <dbReference type="ARBA" id="ARBA00022500"/>
    </source>
</evidence>
<evidence type="ECO:0000259" key="6">
    <source>
        <dbReference type="PROSITE" id="PS50885"/>
    </source>
</evidence>
<comment type="caution">
    <text evidence="7">The sequence shown here is derived from an EMBL/GenBank/DDBJ whole genome shotgun (WGS) entry which is preliminary data.</text>
</comment>
<dbReference type="PANTHER" id="PTHR43531">
    <property type="entry name" value="PROTEIN ICFG"/>
    <property type="match status" value="1"/>
</dbReference>
<dbReference type="AlphaFoldDB" id="A0A927FGA7"/>
<dbReference type="PROSITE" id="PS50885">
    <property type="entry name" value="HAMP"/>
    <property type="match status" value="3"/>
</dbReference>
<keyword evidence="4" id="KW-0812">Transmembrane</keyword>
<evidence type="ECO:0000259" key="5">
    <source>
        <dbReference type="PROSITE" id="PS50111"/>
    </source>
</evidence>
<evidence type="ECO:0000256" key="2">
    <source>
        <dbReference type="ARBA" id="ARBA00029447"/>
    </source>
</evidence>
<dbReference type="PROSITE" id="PS50111">
    <property type="entry name" value="CHEMOTAXIS_TRANSDUC_2"/>
    <property type="match status" value="1"/>
</dbReference>
<dbReference type="EMBL" id="JACYFT010000001">
    <property type="protein sequence ID" value="MBD8049407.1"/>
    <property type="molecule type" value="Genomic_DNA"/>
</dbReference>
<sequence length="647" mass="69824">MPQRFAAKLNAFLICMVMAMLLMVGLAYHHLKTIESANHQMQTQALVKVEAVLDSKSTFFNLLRRISRVPYTTVDEEKARMHKVADEGAKELVALLAKVGTLVLTEEEKKQFTELQKDVDAFLKSTTELLQLMDQGDYQPAAKLLLNKEVRGQINRIDSTIQAMVDAWNKEFAALANEVTDSIDLAIQEILLIFAISLLLMIVLSQLLKRQILGPVKALQSSIEKIESSGDLGLRVPVLAQDEIGQTAKAFNQLMIAMQSSVNQVNEVVQALSDGDFSQKVNAPLRGDLGTMKDAVNLSVDSIHATMASLNSVMQALYNGQFDVRSDASVKGEFKQAIDLATQAMQSLQSMLGEVGVVMNGVAQGDLTLRVQTSGRGDLALLRDNLNKSLVTLGGTMKAIHLNTRQVAAAANEFTTAIGQISDGAQGQKHAMRQVSSAVNQTASAVVDVSRNTAEASNKSRAAMELVRSGQVKMATMVDVVNNIALNSEKINKITEVIEGIANKTNLLSLNAAIEAARAGEHGKGFSVVAEEVGKLASSSAESTQQITHLVHQAAAEAARAVETVRQVADDMARIEVSTHASDDMLQRISAAMEQQSAAVEEINANISSLDKIADNNASASEEITATVMELSQLAEATRNEVDKFRV</sequence>
<organism evidence="7 8">
    <name type="scientific">Limnohabitans radicicola</name>
    <dbReference type="NCBI Taxonomy" id="2771427"/>
    <lineage>
        <taxon>Bacteria</taxon>
        <taxon>Pseudomonadati</taxon>
        <taxon>Pseudomonadota</taxon>
        <taxon>Betaproteobacteria</taxon>
        <taxon>Burkholderiales</taxon>
        <taxon>Comamonadaceae</taxon>
        <taxon>Limnohabitans</taxon>
    </lineage>
</organism>
<reference evidence="7" key="1">
    <citation type="submission" date="2020-09" db="EMBL/GenBank/DDBJ databases">
        <title>Genome seq and assembly of Limnohabitants sp.</title>
        <authorList>
            <person name="Chhetri G."/>
        </authorList>
    </citation>
    <scope>NUCLEOTIDE SEQUENCE</scope>
    <source>
        <strain evidence="7">JUR4</strain>
    </source>
</reference>
<proteinExistence type="inferred from homology"/>
<dbReference type="SUPFAM" id="SSF58104">
    <property type="entry name" value="Methyl-accepting chemotaxis protein (MCP) signaling domain"/>
    <property type="match status" value="2"/>
</dbReference>
<dbReference type="Proteomes" id="UP000647424">
    <property type="component" value="Unassembled WGS sequence"/>
</dbReference>
<dbReference type="InterPro" id="IPR051310">
    <property type="entry name" value="MCP_chemotaxis"/>
</dbReference>
<gene>
    <name evidence="7" type="ORF">IC609_02545</name>
</gene>
<keyword evidence="4" id="KW-1133">Transmembrane helix</keyword>
<dbReference type="SMART" id="SM00283">
    <property type="entry name" value="MA"/>
    <property type="match status" value="1"/>
</dbReference>
<protein>
    <submittedName>
        <fullName evidence="7">HAMP domain-containing protein</fullName>
    </submittedName>
</protein>
<dbReference type="GO" id="GO:0006935">
    <property type="term" value="P:chemotaxis"/>
    <property type="evidence" value="ECO:0007669"/>
    <property type="project" value="UniProtKB-KW"/>
</dbReference>
<accession>A0A927FGA7</accession>
<evidence type="ECO:0000313" key="7">
    <source>
        <dbReference type="EMBL" id="MBD8049407.1"/>
    </source>
</evidence>
<feature type="domain" description="HAMP" evidence="6">
    <location>
        <begin position="210"/>
        <end position="263"/>
    </location>
</feature>
<dbReference type="GO" id="GO:0007165">
    <property type="term" value="P:signal transduction"/>
    <property type="evidence" value="ECO:0007669"/>
    <property type="project" value="UniProtKB-KW"/>
</dbReference>
<feature type="transmembrane region" description="Helical" evidence="4">
    <location>
        <begin position="12"/>
        <end position="31"/>
    </location>
</feature>
<keyword evidence="3" id="KW-0807">Transducer</keyword>
<feature type="domain" description="Methyl-accepting transducer" evidence="5">
    <location>
        <begin position="403"/>
        <end position="632"/>
    </location>
</feature>
<keyword evidence="4" id="KW-0472">Membrane</keyword>
<comment type="similarity">
    <text evidence="2">Belongs to the methyl-accepting chemotaxis (MCP) protein family.</text>
</comment>
<keyword evidence="1" id="KW-0145">Chemotaxis</keyword>
<dbReference type="PANTHER" id="PTHR43531:SF11">
    <property type="entry name" value="METHYL-ACCEPTING CHEMOTAXIS PROTEIN 3"/>
    <property type="match status" value="1"/>
</dbReference>
<dbReference type="Gene3D" id="6.10.340.10">
    <property type="match status" value="1"/>
</dbReference>
<dbReference type="InterPro" id="IPR004089">
    <property type="entry name" value="MCPsignal_dom"/>
</dbReference>
<dbReference type="Pfam" id="PF12729">
    <property type="entry name" value="4HB_MCP_1"/>
    <property type="match status" value="1"/>
</dbReference>
<dbReference type="Gene3D" id="1.10.287.950">
    <property type="entry name" value="Methyl-accepting chemotaxis protein"/>
    <property type="match status" value="1"/>
</dbReference>
<evidence type="ECO:0000313" key="8">
    <source>
        <dbReference type="Proteomes" id="UP000647424"/>
    </source>
</evidence>
<dbReference type="GO" id="GO:0004888">
    <property type="term" value="F:transmembrane signaling receptor activity"/>
    <property type="evidence" value="ECO:0007669"/>
    <property type="project" value="TreeGrafter"/>
</dbReference>
<name>A0A927FGA7_9BURK</name>
<dbReference type="InterPro" id="IPR003660">
    <property type="entry name" value="HAMP_dom"/>
</dbReference>
<keyword evidence="8" id="KW-1185">Reference proteome</keyword>
<dbReference type="CDD" id="cd06225">
    <property type="entry name" value="HAMP"/>
    <property type="match status" value="1"/>
</dbReference>
<dbReference type="Pfam" id="PF00672">
    <property type="entry name" value="HAMP"/>
    <property type="match status" value="2"/>
</dbReference>